<comment type="similarity">
    <text evidence="1 7">Belongs to the peptidase S11 family.</text>
</comment>
<keyword evidence="9" id="KW-0121">Carboxypeptidase</keyword>
<keyword evidence="3" id="KW-0378">Hydrolase</keyword>
<protein>
    <submittedName>
        <fullName evidence="9">D-alanyl-D-alanine carboxypeptidase</fullName>
    </submittedName>
</protein>
<organism evidence="9 10">
    <name type="scientific">Lachnospira hominis</name>
    <name type="common">ex Liu et al. 2021</name>
    <dbReference type="NCBI Taxonomy" id="2763051"/>
    <lineage>
        <taxon>Bacteria</taxon>
        <taxon>Bacillati</taxon>
        <taxon>Bacillota</taxon>
        <taxon>Clostridia</taxon>
        <taxon>Lachnospirales</taxon>
        <taxon>Lachnospiraceae</taxon>
        <taxon>Lachnospira</taxon>
    </lineage>
</organism>
<evidence type="ECO:0000256" key="4">
    <source>
        <dbReference type="ARBA" id="ARBA00022960"/>
    </source>
</evidence>
<dbReference type="SUPFAM" id="SSF56601">
    <property type="entry name" value="beta-lactamase/transpeptidase-like"/>
    <property type="match status" value="1"/>
</dbReference>
<dbReference type="PANTHER" id="PTHR21581:SF26">
    <property type="entry name" value="D-ALANYL-D-ALANINE ENDOPEPTIDASE"/>
    <property type="match status" value="1"/>
</dbReference>
<dbReference type="PRINTS" id="PR00725">
    <property type="entry name" value="DADACBPTASE1"/>
</dbReference>
<dbReference type="PANTHER" id="PTHR21581">
    <property type="entry name" value="D-ALANYL-D-ALANINE CARBOXYPEPTIDASE"/>
    <property type="match status" value="1"/>
</dbReference>
<evidence type="ECO:0000256" key="7">
    <source>
        <dbReference type="RuleBase" id="RU004016"/>
    </source>
</evidence>
<evidence type="ECO:0000256" key="2">
    <source>
        <dbReference type="ARBA" id="ARBA00022729"/>
    </source>
</evidence>
<keyword evidence="6" id="KW-0961">Cell wall biogenesis/degradation</keyword>
<reference evidence="9 10" key="1">
    <citation type="submission" date="2020-08" db="EMBL/GenBank/DDBJ databases">
        <title>Genome public.</title>
        <authorList>
            <person name="Liu C."/>
            <person name="Sun Q."/>
        </authorList>
    </citation>
    <scope>NUCLEOTIDE SEQUENCE [LARGE SCALE GENOMIC DNA]</scope>
    <source>
        <strain evidence="9 10">NSJ-43</strain>
    </source>
</reference>
<dbReference type="InterPro" id="IPR018044">
    <property type="entry name" value="Peptidase_S11"/>
</dbReference>
<gene>
    <name evidence="9" type="ORF">H8S01_04475</name>
</gene>
<dbReference type="InterPro" id="IPR012338">
    <property type="entry name" value="Beta-lactam/transpept-like"/>
</dbReference>
<evidence type="ECO:0000256" key="6">
    <source>
        <dbReference type="ARBA" id="ARBA00023316"/>
    </source>
</evidence>
<dbReference type="Gene3D" id="3.40.710.10">
    <property type="entry name" value="DD-peptidase/beta-lactamase superfamily"/>
    <property type="match status" value="1"/>
</dbReference>
<dbReference type="Proteomes" id="UP000628463">
    <property type="component" value="Unassembled WGS sequence"/>
</dbReference>
<comment type="caution">
    <text evidence="9">The sequence shown here is derived from an EMBL/GenBank/DDBJ whole genome shotgun (WGS) entry which is preliminary data.</text>
</comment>
<dbReference type="EMBL" id="JACOPD010000002">
    <property type="protein sequence ID" value="MBC5680217.1"/>
    <property type="molecule type" value="Genomic_DNA"/>
</dbReference>
<dbReference type="RefSeq" id="WP_186836313.1">
    <property type="nucleotide sequence ID" value="NZ_JACOPD010000002.1"/>
</dbReference>
<evidence type="ECO:0000313" key="10">
    <source>
        <dbReference type="Proteomes" id="UP000628463"/>
    </source>
</evidence>
<name>A0ABR7FYE4_9FIRM</name>
<dbReference type="InterPro" id="IPR001967">
    <property type="entry name" value="Peptidase_S11_N"/>
</dbReference>
<dbReference type="GO" id="GO:0004180">
    <property type="term" value="F:carboxypeptidase activity"/>
    <property type="evidence" value="ECO:0007669"/>
    <property type="project" value="UniProtKB-KW"/>
</dbReference>
<evidence type="ECO:0000256" key="3">
    <source>
        <dbReference type="ARBA" id="ARBA00022801"/>
    </source>
</evidence>
<keyword evidence="4" id="KW-0133">Cell shape</keyword>
<accession>A0ABR7FYE4</accession>
<keyword evidence="9" id="KW-0645">Protease</keyword>
<keyword evidence="5" id="KW-0573">Peptidoglycan synthesis</keyword>
<keyword evidence="2" id="KW-0732">Signal</keyword>
<evidence type="ECO:0000313" key="9">
    <source>
        <dbReference type="EMBL" id="MBC5680217.1"/>
    </source>
</evidence>
<dbReference type="Pfam" id="PF00768">
    <property type="entry name" value="Peptidase_S11"/>
    <property type="match status" value="1"/>
</dbReference>
<evidence type="ECO:0000256" key="1">
    <source>
        <dbReference type="ARBA" id="ARBA00007164"/>
    </source>
</evidence>
<feature type="domain" description="Peptidase S11 D-alanyl-D-alanine carboxypeptidase A N-terminal" evidence="8">
    <location>
        <begin position="119"/>
        <end position="350"/>
    </location>
</feature>
<proteinExistence type="inferred from homology"/>
<evidence type="ECO:0000259" key="8">
    <source>
        <dbReference type="Pfam" id="PF00768"/>
    </source>
</evidence>
<keyword evidence="10" id="KW-1185">Reference proteome</keyword>
<sequence>MGSLYDNSGEDIYARRDIEKRRKHAMAMKKKRKRQILKRKIMLFTGAAAILVASLGLTAAVRKNNTASGSSLNPKETQQVAIDANADAANDDNIDKKDEKKFVYAQKSSDYKEITDATVRTPYVALLDVNNNKIIAGREAESRIYPASMTKVMSLIVAVENVKDVTKMYQFTNKLLYPLYNAQASVAGFGTNEIVPVSDLFYGMILPSGADAAAALAEIVAGSEEQFAVLMNKKCEELGLKNTHFVNSTGLYDDEQYTTPSEMAMIMKYAMENSECAKVLSTFQYTTEKTTQHPDGILLTNTMFSRMYGTEVEGVTITAGKTGYTDEALNCLVSYAVKGDKSYICVTSHAHNKWHCVFDSFEIYGNYLP</sequence>
<evidence type="ECO:0000256" key="5">
    <source>
        <dbReference type="ARBA" id="ARBA00022984"/>
    </source>
</evidence>